<evidence type="ECO:0000313" key="6">
    <source>
        <dbReference type="EMBL" id="MBE9041471.1"/>
    </source>
</evidence>
<protein>
    <submittedName>
        <fullName evidence="6">23S rRNA (Guanosine(2251)-2'-O)-methyltransferase RlmB</fullName>
    </submittedName>
</protein>
<dbReference type="GO" id="GO:0006396">
    <property type="term" value="P:RNA processing"/>
    <property type="evidence" value="ECO:0007669"/>
    <property type="project" value="InterPro"/>
</dbReference>
<feature type="domain" description="RNA 2-O ribose methyltransferase substrate binding" evidence="5">
    <location>
        <begin position="77"/>
        <end position="153"/>
    </location>
</feature>
<sequence>MSRQDRKQNPKPTKKNPLKIANPSKRNRDSQNWDRDRNDRNYRDRQDRQDRNYRDRRDRNDRDFSLESQEEIEETELIYGRHSVLSALENQRQLNRLWITQQLRYSPRFHTLLTSAKARGTVIDEVGYGRLDRMTGGATHQGIAAQVAPYEYVDIDALIASALKAVESPVLLVADSITDPHNLGAIVRTAEAIGTQGLVIPQRRAVGITAAVKKVAAGALETFPVARVVNLSRTLERLKEAGFWIYGLSEKAPQSIQVEFGNSTKKTEYAPKPIVLVVGSEGQGLSLLTQRCCDIMVSIPLMGKTPSLNVSVATGMALYEIYRQRWSSRHFDISGQTVRNEQ</sequence>
<keyword evidence="2" id="KW-0489">Methyltransferase</keyword>
<dbReference type="SUPFAM" id="SSF75217">
    <property type="entry name" value="alpha/beta knot"/>
    <property type="match status" value="1"/>
</dbReference>
<dbReference type="InterPro" id="IPR029064">
    <property type="entry name" value="Ribosomal_eL30-like_sf"/>
</dbReference>
<dbReference type="Gene3D" id="3.30.1330.30">
    <property type="match status" value="1"/>
</dbReference>
<dbReference type="GO" id="GO:0003723">
    <property type="term" value="F:RNA binding"/>
    <property type="evidence" value="ECO:0007669"/>
    <property type="project" value="InterPro"/>
</dbReference>
<dbReference type="Pfam" id="PF00588">
    <property type="entry name" value="SpoU_methylase"/>
    <property type="match status" value="1"/>
</dbReference>
<reference evidence="6" key="1">
    <citation type="submission" date="2020-10" db="EMBL/GenBank/DDBJ databases">
        <authorList>
            <person name="Castelo-Branco R."/>
            <person name="Eusebio N."/>
            <person name="Adriana R."/>
            <person name="Vieira A."/>
            <person name="Brugerolle De Fraissinette N."/>
            <person name="Rezende De Castro R."/>
            <person name="Schneider M.P."/>
            <person name="Vasconcelos V."/>
            <person name="Leao P.N."/>
        </authorList>
    </citation>
    <scope>NUCLEOTIDE SEQUENCE</scope>
    <source>
        <strain evidence="6">LEGE 11467</strain>
    </source>
</reference>
<evidence type="ECO:0000259" key="5">
    <source>
        <dbReference type="SMART" id="SM00967"/>
    </source>
</evidence>
<dbReference type="InterPro" id="IPR001537">
    <property type="entry name" value="SpoU_MeTrfase"/>
</dbReference>
<dbReference type="PANTHER" id="PTHR46429:SF1">
    <property type="entry name" value="23S RRNA (GUANOSINE-2'-O-)-METHYLTRANSFERASE RLMB"/>
    <property type="match status" value="1"/>
</dbReference>
<dbReference type="FunFam" id="3.40.1280.10:FF:000008">
    <property type="entry name" value="Group 3 RNA methyltransferase TrmH"/>
    <property type="match status" value="1"/>
</dbReference>
<evidence type="ECO:0000256" key="1">
    <source>
        <dbReference type="ARBA" id="ARBA00007228"/>
    </source>
</evidence>
<comment type="caution">
    <text evidence="6">The sequence shown here is derived from an EMBL/GenBank/DDBJ whole genome shotgun (WGS) entry which is preliminary data.</text>
</comment>
<evidence type="ECO:0000256" key="3">
    <source>
        <dbReference type="ARBA" id="ARBA00022679"/>
    </source>
</evidence>
<dbReference type="PANTHER" id="PTHR46429">
    <property type="entry name" value="23S RRNA (GUANOSINE-2'-O-)-METHYLTRANSFERASE RLMB"/>
    <property type="match status" value="1"/>
</dbReference>
<dbReference type="InterPro" id="IPR004441">
    <property type="entry name" value="rRNA_MeTrfase_TrmH"/>
</dbReference>
<proteinExistence type="inferred from homology"/>
<dbReference type="Proteomes" id="UP000621799">
    <property type="component" value="Unassembled WGS sequence"/>
</dbReference>
<dbReference type="GO" id="GO:0032259">
    <property type="term" value="P:methylation"/>
    <property type="evidence" value="ECO:0007669"/>
    <property type="project" value="UniProtKB-KW"/>
</dbReference>
<dbReference type="Gene3D" id="3.40.1280.10">
    <property type="match status" value="1"/>
</dbReference>
<dbReference type="InterPro" id="IPR029026">
    <property type="entry name" value="tRNA_m1G_MTases_N"/>
</dbReference>
<evidence type="ECO:0000256" key="4">
    <source>
        <dbReference type="SAM" id="MobiDB-lite"/>
    </source>
</evidence>
<dbReference type="NCBIfam" id="TIGR00186">
    <property type="entry name" value="rRNA_methyl_3"/>
    <property type="match status" value="1"/>
</dbReference>
<dbReference type="CDD" id="cd18103">
    <property type="entry name" value="SpoU-like_RlmB"/>
    <property type="match status" value="1"/>
</dbReference>
<organism evidence="6 7">
    <name type="scientific">Zarconia navalis LEGE 11467</name>
    <dbReference type="NCBI Taxonomy" id="1828826"/>
    <lineage>
        <taxon>Bacteria</taxon>
        <taxon>Bacillati</taxon>
        <taxon>Cyanobacteriota</taxon>
        <taxon>Cyanophyceae</taxon>
        <taxon>Oscillatoriophycideae</taxon>
        <taxon>Oscillatoriales</taxon>
        <taxon>Oscillatoriales incertae sedis</taxon>
        <taxon>Zarconia</taxon>
        <taxon>Zarconia navalis</taxon>
    </lineage>
</organism>
<dbReference type="SMART" id="SM00967">
    <property type="entry name" value="SpoU_sub_bind"/>
    <property type="match status" value="1"/>
</dbReference>
<gene>
    <name evidence="6" type="primary">rlmB</name>
    <name evidence="6" type="ORF">IQ235_11830</name>
</gene>
<dbReference type="EMBL" id="JADEXN010000200">
    <property type="protein sequence ID" value="MBE9041471.1"/>
    <property type="molecule type" value="Genomic_DNA"/>
</dbReference>
<dbReference type="GO" id="GO:0005829">
    <property type="term" value="C:cytosol"/>
    <property type="evidence" value="ECO:0007669"/>
    <property type="project" value="TreeGrafter"/>
</dbReference>
<accession>A0A928ZA80</accession>
<evidence type="ECO:0000313" key="7">
    <source>
        <dbReference type="Proteomes" id="UP000621799"/>
    </source>
</evidence>
<dbReference type="AlphaFoldDB" id="A0A928ZA80"/>
<dbReference type="InterPro" id="IPR029028">
    <property type="entry name" value="Alpha/beta_knot_MTases"/>
</dbReference>
<dbReference type="SUPFAM" id="SSF55315">
    <property type="entry name" value="L30e-like"/>
    <property type="match status" value="1"/>
</dbReference>
<dbReference type="GO" id="GO:0008173">
    <property type="term" value="F:RNA methyltransferase activity"/>
    <property type="evidence" value="ECO:0007669"/>
    <property type="project" value="InterPro"/>
</dbReference>
<keyword evidence="7" id="KW-1185">Reference proteome</keyword>
<dbReference type="Pfam" id="PF08032">
    <property type="entry name" value="SpoU_sub_bind"/>
    <property type="match status" value="1"/>
</dbReference>
<feature type="region of interest" description="Disordered" evidence="4">
    <location>
        <begin position="1"/>
        <end position="56"/>
    </location>
</feature>
<comment type="similarity">
    <text evidence="1">Belongs to the class IV-like SAM-binding methyltransferase superfamily. RNA methyltransferase TrmH family.</text>
</comment>
<dbReference type="InterPro" id="IPR013123">
    <property type="entry name" value="SpoU_subst-bd"/>
</dbReference>
<keyword evidence="3" id="KW-0808">Transferase</keyword>
<evidence type="ECO:0000256" key="2">
    <source>
        <dbReference type="ARBA" id="ARBA00022603"/>
    </source>
</evidence>
<name>A0A928ZA80_9CYAN</name>
<feature type="compositionally biased region" description="Basic and acidic residues" evidence="4">
    <location>
        <begin position="26"/>
        <end position="56"/>
    </location>
</feature>